<comment type="caution">
    <text evidence="13">The sequence shown here is derived from an EMBL/GenBank/DDBJ whole genome shotgun (WGS) entry which is preliminary data.</text>
</comment>
<keyword evidence="6 12" id="KW-1133">Transmembrane helix</keyword>
<dbReference type="GO" id="GO:0006814">
    <property type="term" value="P:sodium ion transport"/>
    <property type="evidence" value="ECO:0007669"/>
    <property type="project" value="UniProtKB-KW"/>
</dbReference>
<evidence type="ECO:0000256" key="12">
    <source>
        <dbReference type="SAM" id="Phobius"/>
    </source>
</evidence>
<dbReference type="PANTHER" id="PTHR42985:SF47">
    <property type="entry name" value="INTEGRAL MEMBRANE TRANSPORT PROTEIN"/>
    <property type="match status" value="1"/>
</dbReference>
<name>A0A6L9EEM9_9FLAO</name>
<feature type="transmembrane region" description="Helical" evidence="12">
    <location>
        <begin position="231"/>
        <end position="250"/>
    </location>
</feature>
<dbReference type="InterPro" id="IPR038377">
    <property type="entry name" value="Na/Glc_symporter_sf"/>
</dbReference>
<keyword evidence="9 12" id="KW-0472">Membrane</keyword>
<keyword evidence="8" id="KW-0406">Ion transport</keyword>
<feature type="transmembrane region" description="Helical" evidence="12">
    <location>
        <begin position="408"/>
        <end position="439"/>
    </location>
</feature>
<reference evidence="13 14" key="1">
    <citation type="submission" date="2020-01" db="EMBL/GenBank/DDBJ databases">
        <title>Bacteria diversity of Porities sp.</title>
        <authorList>
            <person name="Wang G."/>
        </authorList>
    </citation>
    <scope>NUCLEOTIDE SEQUENCE [LARGE SCALE GENOMIC DNA]</scope>
    <source>
        <strain evidence="13 14">R33</strain>
    </source>
</reference>
<feature type="transmembrane region" description="Helical" evidence="12">
    <location>
        <begin position="271"/>
        <end position="296"/>
    </location>
</feature>
<proteinExistence type="inferred from homology"/>
<keyword evidence="3" id="KW-0813">Transport</keyword>
<dbReference type="GO" id="GO:0005886">
    <property type="term" value="C:plasma membrane"/>
    <property type="evidence" value="ECO:0007669"/>
    <property type="project" value="UniProtKB-SubCell"/>
</dbReference>
<evidence type="ECO:0000313" key="13">
    <source>
        <dbReference type="EMBL" id="NAS12968.1"/>
    </source>
</evidence>
<feature type="transmembrane region" description="Helical" evidence="12">
    <location>
        <begin position="182"/>
        <end position="201"/>
    </location>
</feature>
<evidence type="ECO:0000256" key="9">
    <source>
        <dbReference type="ARBA" id="ARBA00023136"/>
    </source>
</evidence>
<feature type="transmembrane region" description="Helical" evidence="12">
    <location>
        <begin position="459"/>
        <end position="478"/>
    </location>
</feature>
<keyword evidence="10" id="KW-0739">Sodium transport</keyword>
<sequence>MGVLDWIVLSGTLLFIVGYGVWKTRGSNDVNDYVLGGNKAQWWTIGLSVMATQASAITFLSTPGQAFHDGMGFVQFYFGLPLAMIIICLVFVPIYHKLKVFTAYEFLEKRFDLKTRSLAAILFLIQRGLAAGITIFAPSIILSAVLGWDLRTLNIIIGILVIIYTVSGGTTAVNVTQKQQMFIIMTGMFIAFFFILGYLPADINFSKALKVAGASEKLGILDFDLSWDKRYTFWSGISGGLFLALAYFGTDQSQVQRYLSGKSVRESQLGLIFNGIFKIPMQFFILLVGVMVFVFYQYNPSPLNFNPAATQAVLESEYAGDYRILEEGHRELETEKKMAQDQFSAALELREYAATMDAKQQILKINEREKSNRDAAKKLISMADSTVETNDKDYVFIHFVLNHLPRGLVGLLLAVILSAAMSSTASELNALGTISALDLYKRNKKEVADQKHYVRASKAFTLMWGIIAILIACVANLFDNLIQLVNIIGSIFYGNVLGIFLLAFFFKFVRGNAVFVAALITQFIVIVGWYFDWMSYLWLNAFGCALVILLSFMLEGFDRMLRNPSLNA</sequence>
<evidence type="ECO:0000256" key="6">
    <source>
        <dbReference type="ARBA" id="ARBA00022989"/>
    </source>
</evidence>
<dbReference type="CDD" id="cd11494">
    <property type="entry name" value="SLC5sbd_NIS-like_u2"/>
    <property type="match status" value="1"/>
</dbReference>
<feature type="transmembrane region" description="Helical" evidence="12">
    <location>
        <begin position="484"/>
        <end position="506"/>
    </location>
</feature>
<evidence type="ECO:0000256" key="8">
    <source>
        <dbReference type="ARBA" id="ARBA00023065"/>
    </source>
</evidence>
<dbReference type="EMBL" id="WXYO01000006">
    <property type="protein sequence ID" value="NAS12968.1"/>
    <property type="molecule type" value="Genomic_DNA"/>
</dbReference>
<evidence type="ECO:0000256" key="7">
    <source>
        <dbReference type="ARBA" id="ARBA00023053"/>
    </source>
</evidence>
<gene>
    <name evidence="13" type="ORF">GTQ38_13205</name>
</gene>
<dbReference type="PANTHER" id="PTHR42985">
    <property type="entry name" value="SODIUM-COUPLED MONOCARBOXYLATE TRANSPORTER"/>
    <property type="match status" value="1"/>
</dbReference>
<evidence type="ECO:0000256" key="11">
    <source>
        <dbReference type="RuleBase" id="RU362091"/>
    </source>
</evidence>
<evidence type="ECO:0000256" key="10">
    <source>
        <dbReference type="ARBA" id="ARBA00023201"/>
    </source>
</evidence>
<dbReference type="InterPro" id="IPR001734">
    <property type="entry name" value="Na/solute_symporter"/>
</dbReference>
<feature type="transmembrane region" description="Helical" evidence="12">
    <location>
        <begin position="537"/>
        <end position="557"/>
    </location>
</feature>
<dbReference type="Pfam" id="PF00474">
    <property type="entry name" value="SSF"/>
    <property type="match status" value="2"/>
</dbReference>
<dbReference type="RefSeq" id="WP_161436016.1">
    <property type="nucleotide sequence ID" value="NZ_WXYO01000006.1"/>
</dbReference>
<feature type="transmembrane region" description="Helical" evidence="12">
    <location>
        <begin position="117"/>
        <end position="141"/>
    </location>
</feature>
<dbReference type="Proteomes" id="UP000475249">
    <property type="component" value="Unassembled WGS sequence"/>
</dbReference>
<accession>A0A6L9EEM9</accession>
<protein>
    <submittedName>
        <fullName evidence="13">Sodium:solute symporter</fullName>
    </submittedName>
</protein>
<comment type="subcellular location">
    <subcellularLocation>
        <location evidence="1">Cell membrane</location>
        <topology evidence="1">Multi-pass membrane protein</topology>
    </subcellularLocation>
</comment>
<keyword evidence="5 12" id="KW-0812">Transmembrane</keyword>
<feature type="transmembrane region" description="Helical" evidence="12">
    <location>
        <begin position="6"/>
        <end position="22"/>
    </location>
</feature>
<evidence type="ECO:0000256" key="5">
    <source>
        <dbReference type="ARBA" id="ARBA00022692"/>
    </source>
</evidence>
<organism evidence="13 14">
    <name type="scientific">Poritiphilus flavus</name>
    <dbReference type="NCBI Taxonomy" id="2697053"/>
    <lineage>
        <taxon>Bacteria</taxon>
        <taxon>Pseudomonadati</taxon>
        <taxon>Bacteroidota</taxon>
        <taxon>Flavobacteriia</taxon>
        <taxon>Flavobacteriales</taxon>
        <taxon>Flavobacteriaceae</taxon>
        <taxon>Poritiphilus</taxon>
    </lineage>
</organism>
<feature type="transmembrane region" description="Helical" evidence="12">
    <location>
        <begin position="513"/>
        <end position="531"/>
    </location>
</feature>
<evidence type="ECO:0000256" key="3">
    <source>
        <dbReference type="ARBA" id="ARBA00022448"/>
    </source>
</evidence>
<feature type="transmembrane region" description="Helical" evidence="12">
    <location>
        <begin position="42"/>
        <end position="62"/>
    </location>
</feature>
<dbReference type="InterPro" id="IPR051163">
    <property type="entry name" value="Sodium:Solute_Symporter_SSF"/>
</dbReference>
<keyword evidence="14" id="KW-1185">Reference proteome</keyword>
<feature type="transmembrane region" description="Helical" evidence="12">
    <location>
        <begin position="74"/>
        <end position="96"/>
    </location>
</feature>
<evidence type="ECO:0000313" key="14">
    <source>
        <dbReference type="Proteomes" id="UP000475249"/>
    </source>
</evidence>
<feature type="transmembrane region" description="Helical" evidence="12">
    <location>
        <begin position="153"/>
        <end position="175"/>
    </location>
</feature>
<evidence type="ECO:0000256" key="4">
    <source>
        <dbReference type="ARBA" id="ARBA00022475"/>
    </source>
</evidence>
<comment type="similarity">
    <text evidence="2 11">Belongs to the sodium:solute symporter (SSF) (TC 2.A.21) family.</text>
</comment>
<dbReference type="Gene3D" id="1.20.1730.10">
    <property type="entry name" value="Sodium/glucose cotransporter"/>
    <property type="match status" value="1"/>
</dbReference>
<dbReference type="GO" id="GO:0015293">
    <property type="term" value="F:symporter activity"/>
    <property type="evidence" value="ECO:0007669"/>
    <property type="project" value="TreeGrafter"/>
</dbReference>
<keyword evidence="4" id="KW-1003">Cell membrane</keyword>
<evidence type="ECO:0000256" key="2">
    <source>
        <dbReference type="ARBA" id="ARBA00006434"/>
    </source>
</evidence>
<keyword evidence="7" id="KW-0915">Sodium</keyword>
<dbReference type="PROSITE" id="PS50283">
    <property type="entry name" value="NA_SOLUT_SYMP_3"/>
    <property type="match status" value="1"/>
</dbReference>
<evidence type="ECO:0000256" key="1">
    <source>
        <dbReference type="ARBA" id="ARBA00004651"/>
    </source>
</evidence>
<dbReference type="AlphaFoldDB" id="A0A6L9EEM9"/>